<comment type="subcellular location">
    <subcellularLocation>
        <location evidence="1">Cell membrane</location>
        <topology evidence="1">Single-pass membrane protein</topology>
    </subcellularLocation>
</comment>
<name>G5JIW1_9STAP</name>
<evidence type="ECO:0000256" key="13">
    <source>
        <dbReference type="ARBA" id="ARBA00025324"/>
    </source>
</evidence>
<dbReference type="UniPathway" id="UPA00029">
    <property type="reaction ID" value="UER00560"/>
</dbReference>
<evidence type="ECO:0000313" key="15">
    <source>
        <dbReference type="EMBL" id="EHJ07872.1"/>
    </source>
</evidence>
<gene>
    <name evidence="15" type="ORF">SS7213T_07026</name>
</gene>
<evidence type="ECO:0000256" key="7">
    <source>
        <dbReference type="ARBA" id="ARBA00022989"/>
    </source>
</evidence>
<accession>G5JIW1</accession>
<dbReference type="GO" id="GO:0005886">
    <property type="term" value="C:plasma membrane"/>
    <property type="evidence" value="ECO:0007669"/>
    <property type="project" value="UniProtKB-SubCell"/>
</dbReference>
<evidence type="ECO:0000256" key="6">
    <source>
        <dbReference type="ARBA" id="ARBA00022746"/>
    </source>
</evidence>
<dbReference type="GO" id="GO:0016117">
    <property type="term" value="P:carotenoid biosynthetic process"/>
    <property type="evidence" value="ECO:0007669"/>
    <property type="project" value="UniProtKB-KW"/>
</dbReference>
<dbReference type="GO" id="GO:0016746">
    <property type="term" value="F:acyltransferase activity"/>
    <property type="evidence" value="ECO:0007669"/>
    <property type="project" value="UniProtKB-KW"/>
</dbReference>
<evidence type="ECO:0000256" key="10">
    <source>
        <dbReference type="ARBA" id="ARBA00023588"/>
    </source>
</evidence>
<dbReference type="Pfam" id="PF18927">
    <property type="entry name" value="CrtO"/>
    <property type="match status" value="1"/>
</dbReference>
<dbReference type="PATRIC" id="fig|911238.3.peg.1205"/>
<keyword evidence="3 15" id="KW-0808">Transferase</keyword>
<comment type="similarity">
    <text evidence="11">Belongs to the acyltransferase CrtO family.</text>
</comment>
<reference evidence="15 16" key="1">
    <citation type="journal article" date="2012" name="BMC Genomics">
        <title>Comparative genomic analysis of the genus Staphylococcus including Staphylococcus aureus and its newly described sister species Staphylococcus simiae.</title>
        <authorList>
            <person name="Suzuki H."/>
            <person name="Lefebure T."/>
            <person name="Pavinski Bitar P."/>
            <person name="Stanhope M.J."/>
        </authorList>
    </citation>
    <scope>NUCLEOTIDE SEQUENCE [LARGE SCALE GENOMIC DNA]</scope>
    <source>
        <strain evidence="15 16">CCM 7213</strain>
    </source>
</reference>
<organism evidence="15 16">
    <name type="scientific">Staphylococcus simiae CCM 7213 = CCUG 51256</name>
    <dbReference type="NCBI Taxonomy" id="911238"/>
    <lineage>
        <taxon>Bacteria</taxon>
        <taxon>Bacillati</taxon>
        <taxon>Bacillota</taxon>
        <taxon>Bacilli</taxon>
        <taxon>Bacillales</taxon>
        <taxon>Staphylococcaceae</taxon>
        <taxon>Staphylococcus</taxon>
    </lineage>
</organism>
<keyword evidence="8 14" id="KW-0472">Membrane</keyword>
<dbReference type="OrthoDB" id="3783432at2"/>
<keyword evidence="16" id="KW-1185">Reference proteome</keyword>
<dbReference type="Proteomes" id="UP000005413">
    <property type="component" value="Unassembled WGS sequence"/>
</dbReference>
<comment type="function">
    <text evidence="13">Catalyzes the acylation of glycosyl-4,4'-diaponeurosporenoate, i.e. the esterification of glucose at the C6'' position with the carboxyl group of the C(15) fatty acid 12-methyltetradecanoic acid, to yield staphyloxanthin. This is the last step in the biosynthesis of this orange pigment, present in most staphylococci strains.</text>
</comment>
<feature type="transmembrane region" description="Helical" evidence="14">
    <location>
        <begin position="126"/>
        <end position="145"/>
    </location>
</feature>
<dbReference type="RefSeq" id="WP_002463991.1">
    <property type="nucleotide sequence ID" value="NZ_AEUN01000417.1"/>
</dbReference>
<evidence type="ECO:0000256" key="2">
    <source>
        <dbReference type="ARBA" id="ARBA00022475"/>
    </source>
</evidence>
<keyword evidence="9 15" id="KW-0012">Acyltransferase</keyword>
<evidence type="ECO:0000256" key="8">
    <source>
        <dbReference type="ARBA" id="ARBA00023136"/>
    </source>
</evidence>
<evidence type="ECO:0000313" key="16">
    <source>
        <dbReference type="Proteomes" id="UP000005413"/>
    </source>
</evidence>
<keyword evidence="5" id="KW-0732">Signal</keyword>
<keyword evidence="6" id="KW-0125">Carotenoid biosynthesis</keyword>
<evidence type="ECO:0000256" key="9">
    <source>
        <dbReference type="ARBA" id="ARBA00023315"/>
    </source>
</evidence>
<sequence>MKKSIKLIKLIVLHSIYWSSVQLIIAHVGTYIPRQFFVKHHYWFNNFKFEQRGKFWQSRFKVHLWKKLIPEGQKFNSNIYNKKHLTAYDSNTVETMIVETERAELIHWLSILPVVIFVYTPNYLKIINVLYVLIVNLPIIIVQRYNRPRLRRILRLRTLRGD</sequence>
<dbReference type="InterPro" id="IPR044021">
    <property type="entry name" value="CrtO"/>
</dbReference>
<evidence type="ECO:0000256" key="11">
    <source>
        <dbReference type="ARBA" id="ARBA00023603"/>
    </source>
</evidence>
<keyword evidence="4 14" id="KW-0812">Transmembrane</keyword>
<keyword evidence="2" id="KW-1003">Cell membrane</keyword>
<evidence type="ECO:0000256" key="1">
    <source>
        <dbReference type="ARBA" id="ARBA00004162"/>
    </source>
</evidence>
<comment type="caution">
    <text evidence="15">The sequence shown here is derived from an EMBL/GenBank/DDBJ whole genome shotgun (WGS) entry which is preliminary data.</text>
</comment>
<evidence type="ECO:0000256" key="12">
    <source>
        <dbReference type="ARBA" id="ARBA00023667"/>
    </source>
</evidence>
<evidence type="ECO:0000256" key="3">
    <source>
        <dbReference type="ARBA" id="ARBA00022679"/>
    </source>
</evidence>
<proteinExistence type="inferred from homology"/>
<evidence type="ECO:0000256" key="4">
    <source>
        <dbReference type="ARBA" id="ARBA00022692"/>
    </source>
</evidence>
<evidence type="ECO:0000256" key="14">
    <source>
        <dbReference type="SAM" id="Phobius"/>
    </source>
</evidence>
<dbReference type="AlphaFoldDB" id="G5JIW1"/>
<keyword evidence="7 14" id="KW-1133">Transmembrane helix</keyword>
<protein>
    <recommendedName>
        <fullName evidence="12">Glycosyl-4,4'-diaponeurosporenoate acyltransferase</fullName>
    </recommendedName>
</protein>
<dbReference type="EMBL" id="AEUN01000417">
    <property type="protein sequence ID" value="EHJ07872.1"/>
    <property type="molecule type" value="Genomic_DNA"/>
</dbReference>
<comment type="pathway">
    <text evidence="10">Carotenoid biosynthesis; staphyloxanthin biosynthesis; staphyloxanthin from farnesyl diphosphate: step 5/5.</text>
</comment>
<feature type="transmembrane region" description="Helical" evidence="14">
    <location>
        <begin position="105"/>
        <end position="120"/>
    </location>
</feature>
<evidence type="ECO:0000256" key="5">
    <source>
        <dbReference type="ARBA" id="ARBA00022729"/>
    </source>
</evidence>